<reference evidence="9" key="2">
    <citation type="journal article" date="2022" name="Microb. Genom.">
        <title>A chromosome-scale genome assembly of the tomato pathogen Cladosporium fulvum reveals a compartmentalized genome architecture and the presence of a dispensable chromosome.</title>
        <authorList>
            <person name="Zaccaron A.Z."/>
            <person name="Chen L.H."/>
            <person name="Samaras A."/>
            <person name="Stergiopoulos I."/>
        </authorList>
    </citation>
    <scope>NUCLEOTIDE SEQUENCE</scope>
    <source>
        <strain evidence="9">Race5_Kim</strain>
    </source>
</reference>
<reference evidence="9" key="1">
    <citation type="submission" date="2021-12" db="EMBL/GenBank/DDBJ databases">
        <authorList>
            <person name="Zaccaron A."/>
            <person name="Stergiopoulos I."/>
        </authorList>
    </citation>
    <scope>NUCLEOTIDE SEQUENCE</scope>
    <source>
        <strain evidence="9">Race5_Kim</strain>
    </source>
</reference>
<feature type="transmembrane region" description="Helical" evidence="8">
    <location>
        <begin position="14"/>
        <end position="34"/>
    </location>
</feature>
<accession>A0A9Q8PA45</accession>
<protein>
    <submittedName>
        <fullName evidence="9">Cytochrome P450 monooxygenase calL</fullName>
    </submittedName>
</protein>
<dbReference type="Pfam" id="PF00067">
    <property type="entry name" value="p450"/>
    <property type="match status" value="1"/>
</dbReference>
<keyword evidence="8" id="KW-1133">Transmembrane helix</keyword>
<evidence type="ECO:0000313" key="9">
    <source>
        <dbReference type="EMBL" id="UJO18676.1"/>
    </source>
</evidence>
<evidence type="ECO:0000313" key="10">
    <source>
        <dbReference type="Proteomes" id="UP000756132"/>
    </source>
</evidence>
<dbReference type="OrthoDB" id="3366823at2759"/>
<dbReference type="CDD" id="cd11040">
    <property type="entry name" value="CYP7_CYP8-like"/>
    <property type="match status" value="1"/>
</dbReference>
<dbReference type="InterPro" id="IPR002403">
    <property type="entry name" value="Cyt_P450_E_grp-IV"/>
</dbReference>
<evidence type="ECO:0000256" key="8">
    <source>
        <dbReference type="SAM" id="Phobius"/>
    </source>
</evidence>
<evidence type="ECO:0000256" key="3">
    <source>
        <dbReference type="ARBA" id="ARBA00022617"/>
    </source>
</evidence>
<dbReference type="RefSeq" id="XP_047763042.1">
    <property type="nucleotide sequence ID" value="XM_047906050.1"/>
</dbReference>
<evidence type="ECO:0000256" key="2">
    <source>
        <dbReference type="ARBA" id="ARBA00010617"/>
    </source>
</evidence>
<keyword evidence="4 6" id="KW-0479">Metal-binding</keyword>
<dbReference type="PROSITE" id="PS00086">
    <property type="entry name" value="CYTOCHROME_P450"/>
    <property type="match status" value="1"/>
</dbReference>
<keyword evidence="8" id="KW-0472">Membrane</keyword>
<dbReference type="AlphaFoldDB" id="A0A9Q8PA45"/>
<dbReference type="Gene3D" id="1.10.630.10">
    <property type="entry name" value="Cytochrome P450"/>
    <property type="match status" value="1"/>
</dbReference>
<dbReference type="PANTHER" id="PTHR24304:SF2">
    <property type="entry name" value="24-HYDROXYCHOLESTEROL 7-ALPHA-HYDROXYLASE"/>
    <property type="match status" value="1"/>
</dbReference>
<keyword evidence="3 6" id="KW-0349">Heme</keyword>
<keyword evidence="5 6" id="KW-0408">Iron</keyword>
<keyword evidence="10" id="KW-1185">Reference proteome</keyword>
<feature type="binding site" description="axial binding residue" evidence="6">
    <location>
        <position position="482"/>
    </location>
    <ligand>
        <name>heme</name>
        <dbReference type="ChEBI" id="CHEBI:30413"/>
    </ligand>
    <ligandPart>
        <name>Fe</name>
        <dbReference type="ChEBI" id="CHEBI:18248"/>
    </ligandPart>
</feature>
<keyword evidence="8" id="KW-0812">Transmembrane</keyword>
<dbReference type="EMBL" id="CP090168">
    <property type="protein sequence ID" value="UJO18676.1"/>
    <property type="molecule type" value="Genomic_DNA"/>
</dbReference>
<dbReference type="PRINTS" id="PR00465">
    <property type="entry name" value="EP450IV"/>
</dbReference>
<dbReference type="Proteomes" id="UP000756132">
    <property type="component" value="Chromosome 6"/>
</dbReference>
<name>A0A9Q8PA45_PASFU</name>
<organism evidence="9 10">
    <name type="scientific">Passalora fulva</name>
    <name type="common">Tomato leaf mold</name>
    <name type="synonym">Cladosporium fulvum</name>
    <dbReference type="NCBI Taxonomy" id="5499"/>
    <lineage>
        <taxon>Eukaryota</taxon>
        <taxon>Fungi</taxon>
        <taxon>Dikarya</taxon>
        <taxon>Ascomycota</taxon>
        <taxon>Pezizomycotina</taxon>
        <taxon>Dothideomycetes</taxon>
        <taxon>Dothideomycetidae</taxon>
        <taxon>Mycosphaerellales</taxon>
        <taxon>Mycosphaerellaceae</taxon>
        <taxon>Fulvia</taxon>
    </lineage>
</organism>
<keyword evidence="7" id="KW-0560">Oxidoreductase</keyword>
<evidence type="ECO:0000256" key="6">
    <source>
        <dbReference type="PIRSR" id="PIRSR602403-1"/>
    </source>
</evidence>
<evidence type="ECO:0000256" key="1">
    <source>
        <dbReference type="ARBA" id="ARBA00001971"/>
    </source>
</evidence>
<dbReference type="SUPFAM" id="SSF48264">
    <property type="entry name" value="Cytochrome P450"/>
    <property type="match status" value="1"/>
</dbReference>
<keyword evidence="7 9" id="KW-0503">Monooxygenase</keyword>
<dbReference type="InterPro" id="IPR036396">
    <property type="entry name" value="Cyt_P450_sf"/>
</dbReference>
<dbReference type="KEGG" id="ffu:CLAFUR5_06902"/>
<dbReference type="GeneID" id="71986780"/>
<dbReference type="GO" id="GO:0008395">
    <property type="term" value="F:steroid hydroxylase activity"/>
    <property type="evidence" value="ECO:0007669"/>
    <property type="project" value="TreeGrafter"/>
</dbReference>
<dbReference type="InterPro" id="IPR001128">
    <property type="entry name" value="Cyt_P450"/>
</dbReference>
<dbReference type="PANTHER" id="PTHR24304">
    <property type="entry name" value="CYTOCHROME P450 FAMILY 7"/>
    <property type="match status" value="1"/>
</dbReference>
<comment type="cofactor">
    <cofactor evidence="1 6">
        <name>heme</name>
        <dbReference type="ChEBI" id="CHEBI:30413"/>
    </cofactor>
</comment>
<dbReference type="GO" id="GO:0016705">
    <property type="term" value="F:oxidoreductase activity, acting on paired donors, with incorporation or reduction of molecular oxygen"/>
    <property type="evidence" value="ECO:0007669"/>
    <property type="project" value="InterPro"/>
</dbReference>
<sequence>MTMIPFLGDIPTSVAYAISPFLLVASILVFTRLVTTWNYYASLRNFNESPHGGQKIVSPPQIPYWLPWLGNTISFLQPSPGKFWSQLFSWHPRSTGICTILIGGRPTHIVFSSAAVQAMFKARSPSRDVFERELFSEVFEMPMEQIRNAEAGKHMEHEMNSKYLTNFDRVNELTSHFTRVLEQVLDRDAEEMVKLPEIGLYDWLRDRMFTASCTALLGEKLLEMYPTFCEDFYGFDSDFLSFFFKFPKFVMKEAIERRNRMFTELEEWSGEMHRLSGGTPVDPEGPVWEPYFGSRLNRARQLDYKNRKLNAKSGARLDAGITFGLSSNVIPATGWMLFHLLDPRGPKDIVPRVLAEINKAQKEDGTLDIATLMTQPLLQSIWTEILRLYTDVLVTRNLSEDLVLPLDEDGKRLVQLRKGDNLFAPSFLGHHDPNAWSTGEKPFDQFDAKRFLATNLKTGEQTFSTSRTAGKFFPFGGGTTICPGRLFAKQEALGALAMILLRFEFDVKGFTDGEKKHTKDFPSYSRAYPGSGAISPGGDMRGVTRGIAIGIGTPTQVFAMRPYTALNNIRVNNVADGISTSNTACVGSLGGVFDQSHSSTYTVAVKGAWNGSQVENEDKDGAYIYFNDRVTFERRGYALPPPQAHAGSDPPLS</sequence>
<comment type="similarity">
    <text evidence="2 7">Belongs to the cytochrome P450 family.</text>
</comment>
<evidence type="ECO:0000256" key="7">
    <source>
        <dbReference type="RuleBase" id="RU000461"/>
    </source>
</evidence>
<dbReference type="OMA" id="WHPRSTG"/>
<evidence type="ECO:0000256" key="5">
    <source>
        <dbReference type="ARBA" id="ARBA00023004"/>
    </source>
</evidence>
<proteinExistence type="inferred from homology"/>
<dbReference type="GO" id="GO:0005506">
    <property type="term" value="F:iron ion binding"/>
    <property type="evidence" value="ECO:0007669"/>
    <property type="project" value="InterPro"/>
</dbReference>
<gene>
    <name evidence="9" type="ORF">CLAFUR5_06902</name>
</gene>
<evidence type="ECO:0000256" key="4">
    <source>
        <dbReference type="ARBA" id="ARBA00022723"/>
    </source>
</evidence>
<dbReference type="InterPro" id="IPR050529">
    <property type="entry name" value="CYP450_sterol_14alpha_dmase"/>
</dbReference>
<dbReference type="GO" id="GO:0020037">
    <property type="term" value="F:heme binding"/>
    <property type="evidence" value="ECO:0007669"/>
    <property type="project" value="InterPro"/>
</dbReference>
<dbReference type="InterPro" id="IPR017972">
    <property type="entry name" value="Cyt_P450_CS"/>
</dbReference>